<proteinExistence type="predicted"/>
<protein>
    <submittedName>
        <fullName evidence="1">Uncharacterized protein</fullName>
    </submittedName>
</protein>
<sequence>MITVNDPWIHRSKHMSCITCMWFVAKAKTDETKDSPTIIGRCRRHSPSMGGYPVVFMTDWCGDHRVDENKI</sequence>
<gene>
    <name evidence="1" type="ORF">UFOVP308_14</name>
</gene>
<accession>A0A6J5LTQ3</accession>
<evidence type="ECO:0000313" key="1">
    <source>
        <dbReference type="EMBL" id="CAB4136533.1"/>
    </source>
</evidence>
<organism evidence="1">
    <name type="scientific">uncultured Caudovirales phage</name>
    <dbReference type="NCBI Taxonomy" id="2100421"/>
    <lineage>
        <taxon>Viruses</taxon>
        <taxon>Duplodnaviria</taxon>
        <taxon>Heunggongvirae</taxon>
        <taxon>Uroviricota</taxon>
        <taxon>Caudoviricetes</taxon>
        <taxon>Peduoviridae</taxon>
        <taxon>Maltschvirus</taxon>
        <taxon>Maltschvirus maltsch</taxon>
    </lineage>
</organism>
<dbReference type="EMBL" id="LR796319">
    <property type="protein sequence ID" value="CAB4136533.1"/>
    <property type="molecule type" value="Genomic_DNA"/>
</dbReference>
<name>A0A6J5LTQ3_9CAUD</name>
<reference evidence="1" key="1">
    <citation type="submission" date="2020-04" db="EMBL/GenBank/DDBJ databases">
        <authorList>
            <person name="Chiriac C."/>
            <person name="Salcher M."/>
            <person name="Ghai R."/>
            <person name="Kavagutti S V."/>
        </authorList>
    </citation>
    <scope>NUCLEOTIDE SEQUENCE</scope>
</reference>